<keyword evidence="2" id="KW-1185">Reference proteome</keyword>
<reference evidence="1" key="2">
    <citation type="submission" date="2021-09" db="EMBL/GenBank/DDBJ databases">
        <authorList>
            <person name="Jia N."/>
            <person name="Wang J."/>
            <person name="Shi W."/>
            <person name="Du L."/>
            <person name="Sun Y."/>
            <person name="Zhan W."/>
            <person name="Jiang J."/>
            <person name="Wang Q."/>
            <person name="Zhang B."/>
            <person name="Ji P."/>
            <person name="Sakyi L.B."/>
            <person name="Cui X."/>
            <person name="Yuan T."/>
            <person name="Jiang B."/>
            <person name="Yang W."/>
            <person name="Lam T.T.-Y."/>
            <person name="Chang Q."/>
            <person name="Ding S."/>
            <person name="Wang X."/>
            <person name="Zhu J."/>
            <person name="Ruan X."/>
            <person name="Zhao L."/>
            <person name="Wei J."/>
            <person name="Que T."/>
            <person name="Du C."/>
            <person name="Cheng J."/>
            <person name="Dai P."/>
            <person name="Han X."/>
            <person name="Huang E."/>
            <person name="Gao Y."/>
            <person name="Liu J."/>
            <person name="Shao H."/>
            <person name="Ye R."/>
            <person name="Li L."/>
            <person name="Wei W."/>
            <person name="Wang X."/>
            <person name="Wang C."/>
            <person name="Huo Q."/>
            <person name="Li W."/>
            <person name="Guo W."/>
            <person name="Chen H."/>
            <person name="Chen S."/>
            <person name="Zhou L."/>
            <person name="Zhou L."/>
            <person name="Ni X."/>
            <person name="Tian J."/>
            <person name="Zhou Y."/>
            <person name="Sheng Y."/>
            <person name="Liu T."/>
            <person name="Pan Y."/>
            <person name="Xia L."/>
            <person name="Li J."/>
            <person name="Zhao F."/>
            <person name="Cao W."/>
        </authorList>
    </citation>
    <scope>NUCLEOTIDE SEQUENCE</scope>
    <source>
        <strain evidence="1">Rmic-2018</strain>
        <tissue evidence="1">Larvae</tissue>
    </source>
</reference>
<dbReference type="GO" id="GO:0005886">
    <property type="term" value="C:plasma membrane"/>
    <property type="evidence" value="ECO:0007669"/>
    <property type="project" value="TreeGrafter"/>
</dbReference>
<dbReference type="PANTHER" id="PTHR11733">
    <property type="entry name" value="ZINC METALLOPROTEASE FAMILY M13 NEPRILYSIN-RELATED"/>
    <property type="match status" value="1"/>
</dbReference>
<organism evidence="1 2">
    <name type="scientific">Rhipicephalus microplus</name>
    <name type="common">Cattle tick</name>
    <name type="synonym">Boophilus microplus</name>
    <dbReference type="NCBI Taxonomy" id="6941"/>
    <lineage>
        <taxon>Eukaryota</taxon>
        <taxon>Metazoa</taxon>
        <taxon>Ecdysozoa</taxon>
        <taxon>Arthropoda</taxon>
        <taxon>Chelicerata</taxon>
        <taxon>Arachnida</taxon>
        <taxon>Acari</taxon>
        <taxon>Parasitiformes</taxon>
        <taxon>Ixodida</taxon>
        <taxon>Ixodoidea</taxon>
        <taxon>Ixodidae</taxon>
        <taxon>Rhipicephalinae</taxon>
        <taxon>Rhipicephalus</taxon>
        <taxon>Boophilus</taxon>
    </lineage>
</organism>
<dbReference type="PANTHER" id="PTHR11733:SF241">
    <property type="entry name" value="GH26575P-RELATED"/>
    <property type="match status" value="1"/>
</dbReference>
<protein>
    <submittedName>
        <fullName evidence="1">Uncharacterized protein</fullName>
    </submittedName>
</protein>
<dbReference type="GO" id="GO:0016485">
    <property type="term" value="P:protein processing"/>
    <property type="evidence" value="ECO:0007669"/>
    <property type="project" value="TreeGrafter"/>
</dbReference>
<evidence type="ECO:0000313" key="1">
    <source>
        <dbReference type="EMBL" id="KAH8019608.1"/>
    </source>
</evidence>
<dbReference type="Gene3D" id="3.40.390.10">
    <property type="entry name" value="Collagenase (Catalytic Domain)"/>
    <property type="match status" value="1"/>
</dbReference>
<dbReference type="EMBL" id="JABSTU010000010">
    <property type="protein sequence ID" value="KAH8019608.1"/>
    <property type="molecule type" value="Genomic_DNA"/>
</dbReference>
<reference evidence="1" key="1">
    <citation type="journal article" date="2020" name="Cell">
        <title>Large-Scale Comparative Analyses of Tick Genomes Elucidate Their Genetic Diversity and Vector Capacities.</title>
        <authorList>
            <consortium name="Tick Genome and Microbiome Consortium (TIGMIC)"/>
            <person name="Jia N."/>
            <person name="Wang J."/>
            <person name="Shi W."/>
            <person name="Du L."/>
            <person name="Sun Y."/>
            <person name="Zhan W."/>
            <person name="Jiang J.F."/>
            <person name="Wang Q."/>
            <person name="Zhang B."/>
            <person name="Ji P."/>
            <person name="Bell-Sakyi L."/>
            <person name="Cui X.M."/>
            <person name="Yuan T.T."/>
            <person name="Jiang B.G."/>
            <person name="Yang W.F."/>
            <person name="Lam T.T."/>
            <person name="Chang Q.C."/>
            <person name="Ding S.J."/>
            <person name="Wang X.J."/>
            <person name="Zhu J.G."/>
            <person name="Ruan X.D."/>
            <person name="Zhao L."/>
            <person name="Wei J.T."/>
            <person name="Ye R.Z."/>
            <person name="Que T.C."/>
            <person name="Du C.H."/>
            <person name="Zhou Y.H."/>
            <person name="Cheng J.X."/>
            <person name="Dai P.F."/>
            <person name="Guo W.B."/>
            <person name="Han X.H."/>
            <person name="Huang E.J."/>
            <person name="Li L.F."/>
            <person name="Wei W."/>
            <person name="Gao Y.C."/>
            <person name="Liu J.Z."/>
            <person name="Shao H.Z."/>
            <person name="Wang X."/>
            <person name="Wang C.C."/>
            <person name="Yang T.C."/>
            <person name="Huo Q.B."/>
            <person name="Li W."/>
            <person name="Chen H.Y."/>
            <person name="Chen S.E."/>
            <person name="Zhou L.G."/>
            <person name="Ni X.B."/>
            <person name="Tian J.H."/>
            <person name="Sheng Y."/>
            <person name="Liu T."/>
            <person name="Pan Y.S."/>
            <person name="Xia L.Y."/>
            <person name="Li J."/>
            <person name="Zhao F."/>
            <person name="Cao W.C."/>
        </authorList>
    </citation>
    <scope>NUCLEOTIDE SEQUENCE</scope>
    <source>
        <strain evidence="1">Rmic-2018</strain>
    </source>
</reference>
<accession>A0A9J6DC10</accession>
<evidence type="ECO:0000313" key="2">
    <source>
        <dbReference type="Proteomes" id="UP000821866"/>
    </source>
</evidence>
<dbReference type="Proteomes" id="UP000821866">
    <property type="component" value="Chromosome 8"/>
</dbReference>
<proteinExistence type="predicted"/>
<sequence>MREKFLFPSSCTWRRNIFLLCAGRSRSVDGVIESALFAASWSLAPLHRAYLAAAAHSTHITLGRESRLDAEQLFFASFCYTQCSREDSLRSRLLCNVPLRNFAAFASAFRCSRDSYMNPLHRCLTW</sequence>
<dbReference type="PROSITE" id="PS51885">
    <property type="entry name" value="NEPRILYSIN"/>
    <property type="match status" value="1"/>
</dbReference>
<dbReference type="InterPro" id="IPR000718">
    <property type="entry name" value="Peptidase_M13"/>
</dbReference>
<dbReference type="GO" id="GO:0004222">
    <property type="term" value="F:metalloendopeptidase activity"/>
    <property type="evidence" value="ECO:0007669"/>
    <property type="project" value="InterPro"/>
</dbReference>
<name>A0A9J6DC10_RHIMP</name>
<dbReference type="InterPro" id="IPR024079">
    <property type="entry name" value="MetalloPept_cat_dom_sf"/>
</dbReference>
<comment type="caution">
    <text evidence="1">The sequence shown here is derived from an EMBL/GenBank/DDBJ whole genome shotgun (WGS) entry which is preliminary data.</text>
</comment>
<dbReference type="SUPFAM" id="SSF55486">
    <property type="entry name" value="Metalloproteases ('zincins'), catalytic domain"/>
    <property type="match status" value="1"/>
</dbReference>
<gene>
    <name evidence="1" type="ORF">HPB51_020307</name>
</gene>
<dbReference type="AlphaFoldDB" id="A0A9J6DC10"/>